<dbReference type="KEGG" id="fam:OYT1_ch1153"/>
<dbReference type="OrthoDB" id="9782229at2"/>
<dbReference type="InterPro" id="IPR050330">
    <property type="entry name" value="Bact_OuterMem_StrucFunc"/>
</dbReference>
<dbReference type="CDD" id="cd07185">
    <property type="entry name" value="OmpA_C-like"/>
    <property type="match status" value="1"/>
</dbReference>
<evidence type="ECO:0000313" key="8">
    <source>
        <dbReference type="Proteomes" id="UP000033070"/>
    </source>
</evidence>
<gene>
    <name evidence="7" type="ORF">OYT1_ch1153</name>
</gene>
<dbReference type="Pfam" id="PF14346">
    <property type="entry name" value="DUF4398"/>
    <property type="match status" value="1"/>
</dbReference>
<feature type="signal peptide" evidence="5">
    <location>
        <begin position="1"/>
        <end position="21"/>
    </location>
</feature>
<dbReference type="AlphaFoldDB" id="A0A2Z6GB26"/>
<feature type="chain" id="PRO_5017218053" evidence="5">
    <location>
        <begin position="22"/>
        <end position="296"/>
    </location>
</feature>
<comment type="subcellular location">
    <subcellularLocation>
        <location evidence="1">Cell outer membrane</location>
    </subcellularLocation>
</comment>
<evidence type="ECO:0000256" key="2">
    <source>
        <dbReference type="ARBA" id="ARBA00023136"/>
    </source>
</evidence>
<dbReference type="PROSITE" id="PS51123">
    <property type="entry name" value="OMPA_2"/>
    <property type="match status" value="1"/>
</dbReference>
<keyword evidence="8" id="KW-1185">Reference proteome</keyword>
<feature type="domain" description="OmpA-like" evidence="6">
    <location>
        <begin position="173"/>
        <end position="290"/>
    </location>
</feature>
<proteinExistence type="predicted"/>
<dbReference type="InterPro" id="IPR025511">
    <property type="entry name" value="DUF4398"/>
</dbReference>
<dbReference type="GO" id="GO:0009279">
    <property type="term" value="C:cell outer membrane"/>
    <property type="evidence" value="ECO:0007669"/>
    <property type="project" value="UniProtKB-SubCell"/>
</dbReference>
<protein>
    <submittedName>
        <fullName evidence="7">Outer membrane porin F</fullName>
    </submittedName>
</protein>
<dbReference type="EMBL" id="AP018738">
    <property type="protein sequence ID" value="BBE50713.1"/>
    <property type="molecule type" value="Genomic_DNA"/>
</dbReference>
<keyword evidence="2 4" id="KW-0472">Membrane</keyword>
<sequence length="296" mass="31484">MKSTLNFPLALITVAILSACASTPTVNPVLADAHSSYDRARTNAQVTSLATAELNEAASSLNKADAAANKGGATTEVNHWAYVSKQQVGIAQETAKRKMAEQAVNNAGEKRNEVRLDARTAEADAAKRQVAIAQGTVDQQTAELAAAGANAERDRAVIAAQEQQLKELNAKKTERGLVITLSDVLFRTDKSQLEPGGVRNVQKLAAFLNKYPQRKVLIEGHTDSKGSDSHNQGLSERRADAVRVSLIDSGVGSERIATKGYGEAYPVASNGTASSRQLNRRVEIILSDANGNIAPR</sequence>
<dbReference type="Proteomes" id="UP000033070">
    <property type="component" value="Chromosome"/>
</dbReference>
<dbReference type="STRING" id="1188319.OYT1_02638"/>
<dbReference type="PANTHER" id="PTHR30329">
    <property type="entry name" value="STATOR ELEMENT OF FLAGELLAR MOTOR COMPLEX"/>
    <property type="match status" value="1"/>
</dbReference>
<organism evidence="7 8">
    <name type="scientific">Ferriphaselus amnicola</name>
    <dbReference type="NCBI Taxonomy" id="1188319"/>
    <lineage>
        <taxon>Bacteria</taxon>
        <taxon>Pseudomonadati</taxon>
        <taxon>Pseudomonadota</taxon>
        <taxon>Betaproteobacteria</taxon>
        <taxon>Nitrosomonadales</taxon>
        <taxon>Gallionellaceae</taxon>
        <taxon>Ferriphaselus</taxon>
    </lineage>
</organism>
<evidence type="ECO:0000256" key="3">
    <source>
        <dbReference type="ARBA" id="ARBA00023237"/>
    </source>
</evidence>
<dbReference type="Gene3D" id="3.30.1330.60">
    <property type="entry name" value="OmpA-like domain"/>
    <property type="match status" value="1"/>
</dbReference>
<dbReference type="PRINTS" id="PR01021">
    <property type="entry name" value="OMPADOMAIN"/>
</dbReference>
<dbReference type="Pfam" id="PF00691">
    <property type="entry name" value="OmpA"/>
    <property type="match status" value="1"/>
</dbReference>
<dbReference type="SUPFAM" id="SSF103088">
    <property type="entry name" value="OmpA-like"/>
    <property type="match status" value="1"/>
</dbReference>
<evidence type="ECO:0000256" key="5">
    <source>
        <dbReference type="SAM" id="SignalP"/>
    </source>
</evidence>
<dbReference type="InterPro" id="IPR036737">
    <property type="entry name" value="OmpA-like_sf"/>
</dbReference>
<accession>A0A2Z6GB26</accession>
<reference evidence="7 8" key="1">
    <citation type="submission" date="2018-06" db="EMBL/GenBank/DDBJ databases">
        <title>OYT1 Genome Sequencing.</title>
        <authorList>
            <person name="Kato S."/>
            <person name="Itoh T."/>
            <person name="Ohkuma M."/>
        </authorList>
    </citation>
    <scope>NUCLEOTIDE SEQUENCE [LARGE SCALE GENOMIC DNA]</scope>
    <source>
        <strain evidence="7 8">OYT1</strain>
    </source>
</reference>
<evidence type="ECO:0000259" key="6">
    <source>
        <dbReference type="PROSITE" id="PS51123"/>
    </source>
</evidence>
<dbReference type="InterPro" id="IPR006664">
    <property type="entry name" value="OMP_bac"/>
</dbReference>
<keyword evidence="3" id="KW-0998">Cell outer membrane</keyword>
<keyword evidence="5" id="KW-0732">Signal</keyword>
<evidence type="ECO:0000256" key="4">
    <source>
        <dbReference type="PROSITE-ProRule" id="PRU00473"/>
    </source>
</evidence>
<dbReference type="PANTHER" id="PTHR30329:SF21">
    <property type="entry name" value="LIPOPROTEIN YIAD-RELATED"/>
    <property type="match status" value="1"/>
</dbReference>
<dbReference type="InterPro" id="IPR006665">
    <property type="entry name" value="OmpA-like"/>
</dbReference>
<dbReference type="PROSITE" id="PS51257">
    <property type="entry name" value="PROKAR_LIPOPROTEIN"/>
    <property type="match status" value="1"/>
</dbReference>
<dbReference type="RefSeq" id="WP_062627729.1">
    <property type="nucleotide sequence ID" value="NZ_AP018738.1"/>
</dbReference>
<evidence type="ECO:0000313" key="7">
    <source>
        <dbReference type="EMBL" id="BBE50713.1"/>
    </source>
</evidence>
<evidence type="ECO:0000256" key="1">
    <source>
        <dbReference type="ARBA" id="ARBA00004442"/>
    </source>
</evidence>
<name>A0A2Z6GB26_9PROT</name>